<evidence type="ECO:0000313" key="3">
    <source>
        <dbReference type="EMBL" id="KZP03344.1"/>
    </source>
</evidence>
<dbReference type="PANTHER" id="PTHR43094:SF1">
    <property type="entry name" value="AMINOTRANSFERASE CLASS-III"/>
    <property type="match status" value="1"/>
</dbReference>
<dbReference type="GO" id="GO:0005829">
    <property type="term" value="C:cytosol"/>
    <property type="evidence" value="ECO:0007669"/>
    <property type="project" value="TreeGrafter"/>
</dbReference>
<dbReference type="PANTHER" id="PTHR43094">
    <property type="entry name" value="AMINOTRANSFERASE"/>
    <property type="match status" value="1"/>
</dbReference>
<evidence type="ECO:0000313" key="4">
    <source>
        <dbReference type="Proteomes" id="UP000076532"/>
    </source>
</evidence>
<protein>
    <submittedName>
        <fullName evidence="3">Uncharacterized protein</fullName>
    </submittedName>
</protein>
<dbReference type="OrthoDB" id="3045232at2759"/>
<dbReference type="GO" id="GO:0030170">
    <property type="term" value="F:pyridoxal phosphate binding"/>
    <property type="evidence" value="ECO:0007669"/>
    <property type="project" value="InterPro"/>
</dbReference>
<dbReference type="STRING" id="436010.A0A167TW41"/>
<evidence type="ECO:0000256" key="2">
    <source>
        <dbReference type="ARBA" id="ARBA00022898"/>
    </source>
</evidence>
<accession>A0A167TW41</accession>
<comment type="similarity">
    <text evidence="1">Belongs to the class-III pyridoxal-phosphate-dependent aminotransferase family.</text>
</comment>
<dbReference type="InterPro" id="IPR005814">
    <property type="entry name" value="Aminotrans_3"/>
</dbReference>
<keyword evidence="2" id="KW-0663">Pyridoxal phosphate</keyword>
<dbReference type="InterPro" id="IPR015421">
    <property type="entry name" value="PyrdxlP-dep_Trfase_major"/>
</dbReference>
<dbReference type="AlphaFoldDB" id="A0A167TW41"/>
<dbReference type="Pfam" id="PF00202">
    <property type="entry name" value="Aminotran_3"/>
    <property type="match status" value="1"/>
</dbReference>
<dbReference type="SUPFAM" id="SSF53383">
    <property type="entry name" value="PLP-dependent transferases"/>
    <property type="match status" value="1"/>
</dbReference>
<proteinExistence type="inferred from homology"/>
<dbReference type="EMBL" id="KV418093">
    <property type="protein sequence ID" value="KZP03344.1"/>
    <property type="molecule type" value="Genomic_DNA"/>
</dbReference>
<dbReference type="Gene3D" id="3.40.640.10">
    <property type="entry name" value="Type I PLP-dependent aspartate aminotransferase-like (Major domain)"/>
    <property type="match status" value="1"/>
</dbReference>
<organism evidence="3 4">
    <name type="scientific">Athelia psychrophila</name>
    <dbReference type="NCBI Taxonomy" id="1759441"/>
    <lineage>
        <taxon>Eukaryota</taxon>
        <taxon>Fungi</taxon>
        <taxon>Dikarya</taxon>
        <taxon>Basidiomycota</taxon>
        <taxon>Agaricomycotina</taxon>
        <taxon>Agaricomycetes</taxon>
        <taxon>Agaricomycetidae</taxon>
        <taxon>Atheliales</taxon>
        <taxon>Atheliaceae</taxon>
        <taxon>Athelia</taxon>
    </lineage>
</organism>
<sequence length="109" mass="11403">MAPSLQVSAPEAIAVSVVKKPVMHSTPTLTSCVLHKTPITPPVAVAAQGIYFDLEDGRRIMDGVGGAAVACIGSAHPVVVEAIREQAGKVNCTCCLTYIFLPPELIIHL</sequence>
<gene>
    <name evidence="3" type="ORF">FIBSPDRAFT_879547</name>
</gene>
<dbReference type="Gene3D" id="3.90.1150.10">
    <property type="entry name" value="Aspartate Aminotransferase, domain 1"/>
    <property type="match status" value="1"/>
</dbReference>
<dbReference type="InterPro" id="IPR015424">
    <property type="entry name" value="PyrdxlP-dep_Trfase"/>
</dbReference>
<dbReference type="InterPro" id="IPR015422">
    <property type="entry name" value="PyrdxlP-dep_Trfase_small"/>
</dbReference>
<evidence type="ECO:0000256" key="1">
    <source>
        <dbReference type="ARBA" id="ARBA00008954"/>
    </source>
</evidence>
<reference evidence="3 4" key="1">
    <citation type="journal article" date="2016" name="Mol. Biol. Evol.">
        <title>Comparative Genomics of Early-Diverging Mushroom-Forming Fungi Provides Insights into the Origins of Lignocellulose Decay Capabilities.</title>
        <authorList>
            <person name="Nagy L.G."/>
            <person name="Riley R."/>
            <person name="Tritt A."/>
            <person name="Adam C."/>
            <person name="Daum C."/>
            <person name="Floudas D."/>
            <person name="Sun H."/>
            <person name="Yadav J.S."/>
            <person name="Pangilinan J."/>
            <person name="Larsson K.H."/>
            <person name="Matsuura K."/>
            <person name="Barry K."/>
            <person name="Labutti K."/>
            <person name="Kuo R."/>
            <person name="Ohm R.A."/>
            <person name="Bhattacharya S.S."/>
            <person name="Shirouzu T."/>
            <person name="Yoshinaga Y."/>
            <person name="Martin F.M."/>
            <person name="Grigoriev I.V."/>
            <person name="Hibbett D.S."/>
        </authorList>
    </citation>
    <scope>NUCLEOTIDE SEQUENCE [LARGE SCALE GENOMIC DNA]</scope>
    <source>
        <strain evidence="3 4">CBS 109695</strain>
    </source>
</reference>
<name>A0A167TW41_9AGAM</name>
<dbReference type="Proteomes" id="UP000076532">
    <property type="component" value="Unassembled WGS sequence"/>
</dbReference>
<keyword evidence="4" id="KW-1185">Reference proteome</keyword>
<dbReference type="GO" id="GO:0008483">
    <property type="term" value="F:transaminase activity"/>
    <property type="evidence" value="ECO:0007669"/>
    <property type="project" value="InterPro"/>
</dbReference>